<dbReference type="Proteomes" id="UP000782117">
    <property type="component" value="Unassembled WGS sequence"/>
</dbReference>
<comment type="caution">
    <text evidence="1">The sequence shown here is derived from an EMBL/GenBank/DDBJ whole genome shotgun (WGS) entry which is preliminary data.</text>
</comment>
<sequence length="297" mass="34302">MVDFINTERDVEKLFPIGSLFYLQGKKYQVILSGKPRPSSGECKTDVYVLGRTCDGEEKEIKLSVKQNNADFLENKISLNRAYEIFGENAPNIIKQCLLLIKDEFLYDYLICFKRYKKTEAHTIKLGWKFELVNKISGQKSGIIQLSDEQKFDVYAGVNLSEDKRNCYVKDKIVKNSGIANYILIIGCNKIDTKECLTKMQPIESYAKSQTIYFACKALNYRFDKNKWDGPRPLSAYVDWSINNGKLDAKLILDQPLVYNGNEIGYNLIKILRQLNIKKFDDLKSKLSPNIKYYPEL</sequence>
<proteinExistence type="predicted"/>
<accession>A0ABS2FA25</accession>
<dbReference type="RefSeq" id="WP_204500779.1">
    <property type="nucleotide sequence ID" value="NZ_JACJKJ010000012.1"/>
</dbReference>
<keyword evidence="2" id="KW-1185">Reference proteome</keyword>
<protein>
    <submittedName>
        <fullName evidence="1">Uncharacterized protein</fullName>
    </submittedName>
</protein>
<organism evidence="1 2">
    <name type="scientific">Bacteroides caecicola</name>
    <dbReference type="NCBI Taxonomy" id="1462569"/>
    <lineage>
        <taxon>Bacteria</taxon>
        <taxon>Pseudomonadati</taxon>
        <taxon>Bacteroidota</taxon>
        <taxon>Bacteroidia</taxon>
        <taxon>Bacteroidales</taxon>
        <taxon>Bacteroidaceae</taxon>
        <taxon>Bacteroides</taxon>
    </lineage>
</organism>
<dbReference type="EMBL" id="JACJKJ010000012">
    <property type="protein sequence ID" value="MBM6806904.1"/>
    <property type="molecule type" value="Genomic_DNA"/>
</dbReference>
<evidence type="ECO:0000313" key="2">
    <source>
        <dbReference type="Proteomes" id="UP000782117"/>
    </source>
</evidence>
<name>A0ABS2FA25_9BACE</name>
<gene>
    <name evidence="1" type="ORF">H6A24_10445</name>
</gene>
<reference evidence="1 2" key="1">
    <citation type="journal article" date="2021" name="Sci. Rep.">
        <title>The distribution of antibiotic resistance genes in chicken gut microbiota commensals.</title>
        <authorList>
            <person name="Juricova H."/>
            <person name="Matiasovicova J."/>
            <person name="Kubasova T."/>
            <person name="Cejkova D."/>
            <person name="Rychlik I."/>
        </authorList>
    </citation>
    <scope>NUCLEOTIDE SEQUENCE [LARGE SCALE GENOMIC DNA]</scope>
    <source>
        <strain evidence="1 2">An768</strain>
    </source>
</reference>
<evidence type="ECO:0000313" key="1">
    <source>
        <dbReference type="EMBL" id="MBM6806904.1"/>
    </source>
</evidence>